<keyword evidence="2" id="KW-1185">Reference proteome</keyword>
<comment type="caution">
    <text evidence="1">The sequence shown here is derived from an EMBL/GenBank/DDBJ whole genome shotgun (WGS) entry which is preliminary data.</text>
</comment>
<gene>
    <name evidence="1" type="ORF">RHMOL_Rhmol01G0026900</name>
</gene>
<reference evidence="1" key="1">
    <citation type="submission" date="2022-02" db="EMBL/GenBank/DDBJ databases">
        <title>Plant Genome Project.</title>
        <authorList>
            <person name="Zhang R.-G."/>
        </authorList>
    </citation>
    <scope>NUCLEOTIDE SEQUENCE</scope>
    <source>
        <strain evidence="1">AT1</strain>
    </source>
</reference>
<dbReference type="EMBL" id="CM046388">
    <property type="protein sequence ID" value="KAI8570338.1"/>
    <property type="molecule type" value="Genomic_DNA"/>
</dbReference>
<evidence type="ECO:0000313" key="1">
    <source>
        <dbReference type="EMBL" id="KAI8570338.1"/>
    </source>
</evidence>
<dbReference type="Proteomes" id="UP001062846">
    <property type="component" value="Chromosome 1"/>
</dbReference>
<evidence type="ECO:0000313" key="2">
    <source>
        <dbReference type="Proteomes" id="UP001062846"/>
    </source>
</evidence>
<sequence length="528" mass="59817">MVIPETNYANLYVPDDCWELIFNRLEEDDLDLASVSLVSKRFLSIINRLKVSLKITDEMISLLPGILRRFQHLKHVEIKIESQEDMNGLIHLISQYGLNVESLKFSCKKIPSHDSFRELGLNLKRLKALDCWRLYSLKDSDLNAIVDCFPGLEEVTISGYVTDDGVEALASKLKELKKIVFEEGSYFYTDRSLVSLSNCLKLREIHLIDKNPLVTREGNGFMMQHSPNLTSLALMSGSTGCLRGSVVYEFGSSVTCARKLHSLSIEEDSSKLLSCITKARPPLKKLKLYDNRCKGLSLLLQSCRSTLEELTLANRRLTKRRMSEVCLANLTFIELYRCSLFTSDTLVSLTEKCPLLEVIILHSTSVRTQETFLLESSHRNYRMRCLDISQNKWLNDKILENFGRVCPNLQSLSVRSCHTLTQLGIGEILKSCPKITYLDIEHLTVSNIFGRQSERSGAKLKTLKAWGTKLNDEAMAMIGNRCPNLQFLNSGCCEEVTSDGVKEVVRKCKRLRVLNVRLCPNVGIGILD</sequence>
<proteinExistence type="predicted"/>
<name>A0ACC0Q0L9_RHOML</name>
<protein>
    <submittedName>
        <fullName evidence="1">Uncharacterized protein</fullName>
    </submittedName>
</protein>
<accession>A0ACC0Q0L9</accession>
<organism evidence="1 2">
    <name type="scientific">Rhododendron molle</name>
    <name type="common">Chinese azalea</name>
    <name type="synonym">Azalea mollis</name>
    <dbReference type="NCBI Taxonomy" id="49168"/>
    <lineage>
        <taxon>Eukaryota</taxon>
        <taxon>Viridiplantae</taxon>
        <taxon>Streptophyta</taxon>
        <taxon>Embryophyta</taxon>
        <taxon>Tracheophyta</taxon>
        <taxon>Spermatophyta</taxon>
        <taxon>Magnoliopsida</taxon>
        <taxon>eudicotyledons</taxon>
        <taxon>Gunneridae</taxon>
        <taxon>Pentapetalae</taxon>
        <taxon>asterids</taxon>
        <taxon>Ericales</taxon>
        <taxon>Ericaceae</taxon>
        <taxon>Ericoideae</taxon>
        <taxon>Rhodoreae</taxon>
        <taxon>Rhododendron</taxon>
    </lineage>
</organism>